<dbReference type="STRING" id="445960.SAMN05421542_3855"/>
<accession>A0A2X2X645</accession>
<dbReference type="Proteomes" id="UP000251670">
    <property type="component" value="Unassembled WGS sequence"/>
</dbReference>
<proteinExistence type="predicted"/>
<evidence type="ECO:0000313" key="4">
    <source>
        <dbReference type="Proteomes" id="UP000251670"/>
    </source>
</evidence>
<dbReference type="EMBL" id="FNEG01000006">
    <property type="protein sequence ID" value="SDJ57423.1"/>
    <property type="molecule type" value="Genomic_DNA"/>
</dbReference>
<dbReference type="AlphaFoldDB" id="A0A2X2X645"/>
<reference evidence="2 4" key="2">
    <citation type="submission" date="2018-06" db="EMBL/GenBank/DDBJ databases">
        <authorList>
            <consortium name="Pathogen Informatics"/>
            <person name="Doyle S."/>
        </authorList>
    </citation>
    <scope>NUCLEOTIDE SEQUENCE [LARGE SCALE GENOMIC DNA]</scope>
    <source>
        <strain evidence="2 4">NCTC13492</strain>
    </source>
</reference>
<reference evidence="1 3" key="1">
    <citation type="submission" date="2016-10" db="EMBL/GenBank/DDBJ databases">
        <authorList>
            <person name="Varghese N."/>
            <person name="Submissions S."/>
        </authorList>
    </citation>
    <scope>NUCLEOTIDE SEQUENCE [LARGE SCALE GENOMIC DNA]</scope>
    <source>
        <strain evidence="1 3">DSM 19299</strain>
    </source>
</reference>
<sequence>MDRIKTDTLVEQSLPILCLQNKSFKVSRFQKVKKLVKAFENSRSQKILYQKIIDWISFYNTMKTFSPILILLFLSSCHSQKRLFGIYKSKTADLGFFITKVELKNNNEFSYDFSGDLQHTQLSGVFQLKDHNLYLKFNKNKGEIESQNDSLTISEILSGNYHNYDLKIENGIKYHLKYKIRANKLFIYRNDNNKLSKIPLYKVSQF</sequence>
<protein>
    <submittedName>
        <fullName evidence="2">Uncharacterized protein</fullName>
    </submittedName>
</protein>
<keyword evidence="3" id="KW-1185">Reference proteome</keyword>
<organism evidence="2 4">
    <name type="scientific">Chryseobacterium jejuense</name>
    <dbReference type="NCBI Taxonomy" id="445960"/>
    <lineage>
        <taxon>Bacteria</taxon>
        <taxon>Pseudomonadati</taxon>
        <taxon>Bacteroidota</taxon>
        <taxon>Flavobacteriia</taxon>
        <taxon>Flavobacteriales</taxon>
        <taxon>Weeksellaceae</taxon>
        <taxon>Chryseobacterium group</taxon>
        <taxon>Chryseobacterium</taxon>
    </lineage>
</organism>
<evidence type="ECO:0000313" key="1">
    <source>
        <dbReference type="EMBL" id="SDJ57423.1"/>
    </source>
</evidence>
<dbReference type="RefSeq" id="WP_089738344.1">
    <property type="nucleotide sequence ID" value="NZ_FNEG01000006.1"/>
</dbReference>
<gene>
    <name evidence="2" type="ORF">NCTC13492_03214</name>
    <name evidence="1" type="ORF">SAMN05421542_3855</name>
</gene>
<name>A0A2X2X645_CHRJE</name>
<evidence type="ECO:0000313" key="3">
    <source>
        <dbReference type="Proteomes" id="UP000199426"/>
    </source>
</evidence>
<dbReference type="Proteomes" id="UP000199426">
    <property type="component" value="Unassembled WGS sequence"/>
</dbReference>
<dbReference type="OrthoDB" id="1258767at2"/>
<evidence type="ECO:0000313" key="2">
    <source>
        <dbReference type="EMBL" id="SQB46151.1"/>
    </source>
</evidence>
<dbReference type="EMBL" id="UAWB01000012">
    <property type="protein sequence ID" value="SQB46151.1"/>
    <property type="molecule type" value="Genomic_DNA"/>
</dbReference>